<dbReference type="InterPro" id="IPR007248">
    <property type="entry name" value="Mpv17_PMP22"/>
</dbReference>
<evidence type="ECO:0000256" key="4">
    <source>
        <dbReference type="ARBA" id="ARBA00022989"/>
    </source>
</evidence>
<dbReference type="Proteomes" id="UP000193642">
    <property type="component" value="Unassembled WGS sequence"/>
</dbReference>
<feature type="transmembrane region" description="Helical" evidence="6">
    <location>
        <begin position="66"/>
        <end position="85"/>
    </location>
</feature>
<feature type="non-terminal residue" evidence="7">
    <location>
        <position position="1"/>
    </location>
</feature>
<dbReference type="OrthoDB" id="430207at2759"/>
<evidence type="ECO:0000256" key="3">
    <source>
        <dbReference type="ARBA" id="ARBA00022692"/>
    </source>
</evidence>
<keyword evidence="4 6" id="KW-1133">Transmembrane helix</keyword>
<dbReference type="AlphaFoldDB" id="A0A1Y2CDY4"/>
<dbReference type="STRING" id="329046.A0A1Y2CDY4"/>
<evidence type="ECO:0000256" key="2">
    <source>
        <dbReference type="ARBA" id="ARBA00006824"/>
    </source>
</evidence>
<name>A0A1Y2CDY4_9FUNG</name>
<protein>
    <submittedName>
        <fullName evidence="7">Uncharacterized protein</fullName>
    </submittedName>
</protein>
<dbReference type="GO" id="GO:0016020">
    <property type="term" value="C:membrane"/>
    <property type="evidence" value="ECO:0007669"/>
    <property type="project" value="UniProtKB-SubCell"/>
</dbReference>
<evidence type="ECO:0000313" key="7">
    <source>
        <dbReference type="EMBL" id="ORY45136.1"/>
    </source>
</evidence>
<feature type="transmembrane region" description="Helical" evidence="6">
    <location>
        <begin position="24"/>
        <end position="46"/>
    </location>
</feature>
<sequence>TGFHVLDKLIGPSKTFQLAATKSILNQIFFSPPYLCAFLYYSAAYVNPPQPGVTPMDAVVQKFPNVYASAWAIWPAVNLISFRYLPPGLARVAFLNGMGIGWNAYLATIGASPSVVRDNEYAL</sequence>
<accession>A0A1Y2CDY4</accession>
<keyword evidence="5 6" id="KW-0472">Membrane</keyword>
<dbReference type="PANTHER" id="PTHR11266">
    <property type="entry name" value="PEROXISOMAL MEMBRANE PROTEIN 2, PXMP2 MPV17"/>
    <property type="match status" value="1"/>
</dbReference>
<evidence type="ECO:0000313" key="8">
    <source>
        <dbReference type="Proteomes" id="UP000193642"/>
    </source>
</evidence>
<comment type="subcellular location">
    <subcellularLocation>
        <location evidence="1">Membrane</location>
        <topology evidence="1">Multi-pass membrane protein</topology>
    </subcellularLocation>
</comment>
<keyword evidence="8" id="KW-1185">Reference proteome</keyword>
<evidence type="ECO:0000256" key="5">
    <source>
        <dbReference type="ARBA" id="ARBA00023136"/>
    </source>
</evidence>
<proteinExistence type="inferred from homology"/>
<keyword evidence="3 6" id="KW-0812">Transmembrane</keyword>
<organism evidence="7 8">
    <name type="scientific">Rhizoclosmatium globosum</name>
    <dbReference type="NCBI Taxonomy" id="329046"/>
    <lineage>
        <taxon>Eukaryota</taxon>
        <taxon>Fungi</taxon>
        <taxon>Fungi incertae sedis</taxon>
        <taxon>Chytridiomycota</taxon>
        <taxon>Chytridiomycota incertae sedis</taxon>
        <taxon>Chytridiomycetes</taxon>
        <taxon>Chytridiales</taxon>
        <taxon>Chytriomycetaceae</taxon>
        <taxon>Rhizoclosmatium</taxon>
    </lineage>
</organism>
<dbReference type="GO" id="GO:0005737">
    <property type="term" value="C:cytoplasm"/>
    <property type="evidence" value="ECO:0007669"/>
    <property type="project" value="TreeGrafter"/>
</dbReference>
<comment type="caution">
    <text evidence="7">The sequence shown here is derived from an EMBL/GenBank/DDBJ whole genome shotgun (WGS) entry which is preliminary data.</text>
</comment>
<reference evidence="7 8" key="1">
    <citation type="submission" date="2016-07" db="EMBL/GenBank/DDBJ databases">
        <title>Pervasive Adenine N6-methylation of Active Genes in Fungi.</title>
        <authorList>
            <consortium name="DOE Joint Genome Institute"/>
            <person name="Mondo S.J."/>
            <person name="Dannebaum R.O."/>
            <person name="Kuo R.C."/>
            <person name="Labutti K."/>
            <person name="Haridas S."/>
            <person name="Kuo A."/>
            <person name="Salamov A."/>
            <person name="Ahrendt S.R."/>
            <person name="Lipzen A."/>
            <person name="Sullivan W."/>
            <person name="Andreopoulos W.B."/>
            <person name="Clum A."/>
            <person name="Lindquist E."/>
            <person name="Daum C."/>
            <person name="Ramamoorthy G.K."/>
            <person name="Gryganskyi A."/>
            <person name="Culley D."/>
            <person name="Magnuson J.K."/>
            <person name="James T.Y."/>
            <person name="O'Malley M.A."/>
            <person name="Stajich J.E."/>
            <person name="Spatafora J.W."/>
            <person name="Visel A."/>
            <person name="Grigoriev I.V."/>
        </authorList>
    </citation>
    <scope>NUCLEOTIDE SEQUENCE [LARGE SCALE GENOMIC DNA]</scope>
    <source>
        <strain evidence="7 8">JEL800</strain>
    </source>
</reference>
<comment type="similarity">
    <text evidence="2 6">Belongs to the peroxisomal membrane protein PXMP2/4 family.</text>
</comment>
<evidence type="ECO:0000256" key="6">
    <source>
        <dbReference type="RuleBase" id="RU363053"/>
    </source>
</evidence>
<dbReference type="Pfam" id="PF04117">
    <property type="entry name" value="Mpv17_PMP22"/>
    <property type="match status" value="1"/>
</dbReference>
<dbReference type="EMBL" id="MCGO01000020">
    <property type="protein sequence ID" value="ORY45136.1"/>
    <property type="molecule type" value="Genomic_DNA"/>
</dbReference>
<gene>
    <name evidence="7" type="ORF">BCR33DRAFT_815643</name>
</gene>
<evidence type="ECO:0000256" key="1">
    <source>
        <dbReference type="ARBA" id="ARBA00004141"/>
    </source>
</evidence>